<name>A0A7S0RA60_9CHLO</name>
<dbReference type="AlphaFoldDB" id="A0A7S0RA60"/>
<dbReference type="EMBL" id="HBFA01021314">
    <property type="protein sequence ID" value="CAD8671392.1"/>
    <property type="molecule type" value="Transcribed_RNA"/>
</dbReference>
<evidence type="ECO:0000256" key="1">
    <source>
        <dbReference type="SAM" id="MobiDB-lite"/>
    </source>
</evidence>
<sequence>MAAKLRVTLQNLTNQNVTILQTGIFTTRRMKVKPKAVKTAHFTSWLCRHTTRYLQVQVAAGDSTGSQCVRVKCDGTNFESFRGSQYIIEISQDREAVVGAGMKVDVAVRYTAGVPTTSRGRLAESSGRTLSESSLACNRRHLSITDGSYGPPPLPTDGNLLGVSSPGKFVLTRQSSLPSDCLQSDLWLRLKQRSFRKISELTSSSNYERARDLRDLVLSAELPRTSTAGSDSEDGSVPECSAAHLVLKHNSRLNSSLPSMPTSTIMHNSRLNSSLPSMSTSTESGTFPSTKPRSPRSIDFSRKPCDWNRDVSGKHAKKIMHRDDLLELLSSGLGGSNPFIISPTAAVPARAKLAQRRSLSHRTK</sequence>
<feature type="compositionally biased region" description="Low complexity" evidence="1">
    <location>
        <begin position="272"/>
        <end position="284"/>
    </location>
</feature>
<evidence type="ECO:0000313" key="2">
    <source>
        <dbReference type="EMBL" id="CAD8671392.1"/>
    </source>
</evidence>
<feature type="region of interest" description="Disordered" evidence="1">
    <location>
        <begin position="272"/>
        <end position="302"/>
    </location>
</feature>
<protein>
    <submittedName>
        <fullName evidence="2">Uncharacterized protein</fullName>
    </submittedName>
</protein>
<gene>
    <name evidence="2" type="ORF">POBO1169_LOCUS10865</name>
</gene>
<accession>A0A7S0RA60</accession>
<proteinExistence type="predicted"/>
<organism evidence="2">
    <name type="scientific">Pyramimonas obovata</name>
    <dbReference type="NCBI Taxonomy" id="1411642"/>
    <lineage>
        <taxon>Eukaryota</taxon>
        <taxon>Viridiplantae</taxon>
        <taxon>Chlorophyta</taxon>
        <taxon>Pyramimonadophyceae</taxon>
        <taxon>Pyramimonadales</taxon>
        <taxon>Pyramimonadaceae</taxon>
        <taxon>Pyramimonas</taxon>
        <taxon>Pyramimonas incertae sedis</taxon>
    </lineage>
</organism>
<reference evidence="2" key="1">
    <citation type="submission" date="2021-01" db="EMBL/GenBank/DDBJ databases">
        <authorList>
            <person name="Corre E."/>
            <person name="Pelletier E."/>
            <person name="Niang G."/>
            <person name="Scheremetjew M."/>
            <person name="Finn R."/>
            <person name="Kale V."/>
            <person name="Holt S."/>
            <person name="Cochrane G."/>
            <person name="Meng A."/>
            <person name="Brown T."/>
            <person name="Cohen L."/>
        </authorList>
    </citation>
    <scope>NUCLEOTIDE SEQUENCE</scope>
    <source>
        <strain evidence="2">CCMP722</strain>
    </source>
</reference>